<sequence length="211" mass="23786">MNTQHLINILEGKGFTVREAEGGSELVIACPLCFSEKDKLYINAGSGLWTCFLCGEKGHLRNLLIKVCEKTVNEAFELERELLGGTRMRKRPLVPRPAPPSEVKFPEEFIPIDESSFSARGTSMAQEYCESRGVFQDMAQVMGMGYCLTGLYAWRDIIPVVTQGALRTFVARTWIPDEQKKVLMPPGSQAERALFGYDKRAVERAFWNELI</sequence>
<organism evidence="1">
    <name type="scientific">marine sediment metagenome</name>
    <dbReference type="NCBI Taxonomy" id="412755"/>
    <lineage>
        <taxon>unclassified sequences</taxon>
        <taxon>metagenomes</taxon>
        <taxon>ecological metagenomes</taxon>
    </lineage>
</organism>
<name>A0A0F8YE11_9ZZZZ</name>
<dbReference type="GO" id="GO:0003677">
    <property type="term" value="F:DNA binding"/>
    <property type="evidence" value="ECO:0007669"/>
    <property type="project" value="InterPro"/>
</dbReference>
<evidence type="ECO:0008006" key="2">
    <source>
        <dbReference type="Google" id="ProtNLM"/>
    </source>
</evidence>
<dbReference type="EMBL" id="LAZR01053921">
    <property type="protein sequence ID" value="KKK79672.1"/>
    <property type="molecule type" value="Genomic_DNA"/>
</dbReference>
<reference evidence="1" key="1">
    <citation type="journal article" date="2015" name="Nature">
        <title>Complex archaea that bridge the gap between prokaryotes and eukaryotes.</title>
        <authorList>
            <person name="Spang A."/>
            <person name="Saw J.H."/>
            <person name="Jorgensen S.L."/>
            <person name="Zaremba-Niedzwiedzka K."/>
            <person name="Martijn J."/>
            <person name="Lind A.E."/>
            <person name="van Eijk R."/>
            <person name="Schleper C."/>
            <person name="Guy L."/>
            <person name="Ettema T.J."/>
        </authorList>
    </citation>
    <scope>NUCLEOTIDE SEQUENCE</scope>
</reference>
<dbReference type="Gene3D" id="3.90.580.10">
    <property type="entry name" value="Zinc finger, CHC2-type domain"/>
    <property type="match status" value="1"/>
</dbReference>
<accession>A0A0F8YE11</accession>
<dbReference type="SUPFAM" id="SSF57783">
    <property type="entry name" value="Zinc beta-ribbon"/>
    <property type="match status" value="1"/>
</dbReference>
<comment type="caution">
    <text evidence="1">The sequence shown here is derived from an EMBL/GenBank/DDBJ whole genome shotgun (WGS) entry which is preliminary data.</text>
</comment>
<dbReference type="GO" id="GO:0006260">
    <property type="term" value="P:DNA replication"/>
    <property type="evidence" value="ECO:0007669"/>
    <property type="project" value="InterPro"/>
</dbReference>
<gene>
    <name evidence="1" type="ORF">LCGC14_2831180</name>
</gene>
<dbReference type="GO" id="GO:0008270">
    <property type="term" value="F:zinc ion binding"/>
    <property type="evidence" value="ECO:0007669"/>
    <property type="project" value="InterPro"/>
</dbReference>
<feature type="non-terminal residue" evidence="1">
    <location>
        <position position="211"/>
    </location>
</feature>
<evidence type="ECO:0000313" key="1">
    <source>
        <dbReference type="EMBL" id="KKK79672.1"/>
    </source>
</evidence>
<protein>
    <recommendedName>
        <fullName evidence="2">Zinc finger CHC2-type domain-containing protein</fullName>
    </recommendedName>
</protein>
<proteinExistence type="predicted"/>
<dbReference type="AlphaFoldDB" id="A0A0F8YE11"/>
<dbReference type="InterPro" id="IPR036977">
    <property type="entry name" value="DNA_primase_Znf_CHC2"/>
</dbReference>